<evidence type="ECO:0000313" key="1">
    <source>
        <dbReference type="EMBL" id="MDJ1485574.1"/>
    </source>
</evidence>
<accession>A0AAE3QZG5</accession>
<evidence type="ECO:0000313" key="2">
    <source>
        <dbReference type="Proteomes" id="UP001241110"/>
    </source>
</evidence>
<protein>
    <submittedName>
        <fullName evidence="1">Uncharacterized protein</fullName>
    </submittedName>
</protein>
<organism evidence="1 2">
    <name type="scientific">Xanthocytophaga flava</name>
    <dbReference type="NCBI Taxonomy" id="3048013"/>
    <lineage>
        <taxon>Bacteria</taxon>
        <taxon>Pseudomonadati</taxon>
        <taxon>Bacteroidota</taxon>
        <taxon>Cytophagia</taxon>
        <taxon>Cytophagales</taxon>
        <taxon>Rhodocytophagaceae</taxon>
        <taxon>Xanthocytophaga</taxon>
    </lineage>
</organism>
<reference evidence="1" key="1">
    <citation type="submission" date="2023-05" db="EMBL/GenBank/DDBJ databases">
        <authorList>
            <person name="Zhang X."/>
        </authorList>
    </citation>
    <scope>NUCLEOTIDE SEQUENCE</scope>
    <source>
        <strain evidence="1">YF14B1</strain>
    </source>
</reference>
<dbReference type="Proteomes" id="UP001241110">
    <property type="component" value="Unassembled WGS sequence"/>
</dbReference>
<sequence>MISQLKVIYADWKRLFFSKISMVLSFRPLFHEQFLFMENDLVNPFLTPFGRVGKPTAYANSGIHAAVWSNTFLKNCQLPLINRPNDYPQTKALNSFISTILRNLKRYFYPNFHPDRLD</sequence>
<name>A0AAE3QZG5_9BACT</name>
<comment type="caution">
    <text evidence="1">The sequence shown here is derived from an EMBL/GenBank/DDBJ whole genome shotgun (WGS) entry which is preliminary data.</text>
</comment>
<proteinExistence type="predicted"/>
<dbReference type="EMBL" id="JASJOS010000021">
    <property type="protein sequence ID" value="MDJ1485574.1"/>
    <property type="molecule type" value="Genomic_DNA"/>
</dbReference>
<dbReference type="AlphaFoldDB" id="A0AAE3QZG5"/>
<gene>
    <name evidence="1" type="ORF">QNI16_34105</name>
</gene>